<dbReference type="HAMAP" id="MF_01569">
    <property type="entry name" value="Pro_tRNA_synth_type1"/>
    <property type="match status" value="1"/>
</dbReference>
<evidence type="ECO:0000256" key="10">
    <source>
        <dbReference type="ARBA" id="ARBA00053664"/>
    </source>
</evidence>
<dbReference type="PRINTS" id="PR01046">
    <property type="entry name" value="TRNASYNTHPRO"/>
</dbReference>
<proteinExistence type="inferred from homology"/>
<dbReference type="EMBL" id="MFYX01000071">
    <property type="protein sequence ID" value="OGK04477.1"/>
    <property type="molecule type" value="Genomic_DNA"/>
</dbReference>
<feature type="domain" description="Aminoacyl-transfer RNA synthetases class-II family profile" evidence="13">
    <location>
        <begin position="33"/>
        <end position="465"/>
    </location>
</feature>
<evidence type="ECO:0000313" key="14">
    <source>
        <dbReference type="EMBL" id="OGK04477.1"/>
    </source>
</evidence>
<dbReference type="InterPro" id="IPR002314">
    <property type="entry name" value="aa-tRNA-synt_IIb"/>
</dbReference>
<sequence>MKMSSLLAPTLREVPAEAEVESHKLMLRAGLIRKVAAGIYNYLPLGLKVIRKVETIVREEMNRAGAQEVLMPNAVPAELWKESGRWDKYGDLLLKFKDRKEAEFCFGPTHEEVITFMVRSDVRSYRQLPINLYQIQTKFRDEIRPRFGLMRGREFIMKDAYSFHETEESLDAEYKNMRAAYCRIFERCGLDYRIVGADNGDMGGSGSEEFMVLAKSGEDEVLSCSCGYGSNVEAARALPVRCDDVPEAQQGIEETPTPGKKTIEEVSAFLKKLPKQAIKTLIYTADNTPVMVLMRGDHEVNEVKLKNVLKAATLALADDATVKKITGADVGFAGPVGMKDIRVVADESVQFIKNGYTGANRTDFHLVNVKYGRDFMAPELFDLRITRKGDMCPACGQKALESHRGIEVGHIFKLGTKYSDSMNAQFLDRESASRPFIMGCYGIGIGRTAAAAIEQSHDEYGIVWPLSLAPFMVLVTPATPNDPVQMEIAAKLYISLREQGIDALLDDRDERMGVKLKDADLIGFPYKIIAGKTAAQGMVEVKSRRGAIKENVEIAKAVDMIRQSIQEKKY</sequence>
<dbReference type="FunFam" id="3.30.930.10:FF:000066">
    <property type="entry name" value="Proline--tRNA ligase"/>
    <property type="match status" value="1"/>
</dbReference>
<evidence type="ECO:0000256" key="5">
    <source>
        <dbReference type="ARBA" id="ARBA00022741"/>
    </source>
</evidence>
<dbReference type="InterPro" id="IPR023717">
    <property type="entry name" value="Pro-tRNA-Synthase_IIa_type1"/>
</dbReference>
<dbReference type="GO" id="GO:0005524">
    <property type="term" value="F:ATP binding"/>
    <property type="evidence" value="ECO:0007669"/>
    <property type="project" value="UniProtKB-UniRule"/>
</dbReference>
<dbReference type="PANTHER" id="PTHR42753:SF2">
    <property type="entry name" value="PROLINE--TRNA LIGASE"/>
    <property type="match status" value="1"/>
</dbReference>
<dbReference type="InterPro" id="IPR033730">
    <property type="entry name" value="ProRS_core_prok"/>
</dbReference>
<dbReference type="GO" id="GO:0004827">
    <property type="term" value="F:proline-tRNA ligase activity"/>
    <property type="evidence" value="ECO:0007669"/>
    <property type="project" value="UniProtKB-UniRule"/>
</dbReference>
<dbReference type="Pfam" id="PF04073">
    <property type="entry name" value="tRNA_edit"/>
    <property type="match status" value="1"/>
</dbReference>
<dbReference type="CDD" id="cd00779">
    <property type="entry name" value="ProRS_core_prok"/>
    <property type="match status" value="1"/>
</dbReference>
<comment type="domain">
    <text evidence="12">Consists of three domains: the N-terminal catalytic domain, the editing domain and the C-terminal anticodon-binding domain.</text>
</comment>
<keyword evidence="5 12" id="KW-0547">Nucleotide-binding</keyword>
<dbReference type="InterPro" id="IPR006195">
    <property type="entry name" value="aa-tRNA-synth_II"/>
</dbReference>
<evidence type="ECO:0000256" key="7">
    <source>
        <dbReference type="ARBA" id="ARBA00022917"/>
    </source>
</evidence>
<dbReference type="InterPro" id="IPR050062">
    <property type="entry name" value="Pro-tRNA_synthetase"/>
</dbReference>
<dbReference type="FunFam" id="3.30.930.10:FF:000065">
    <property type="entry name" value="Proline--tRNA ligase"/>
    <property type="match status" value="1"/>
</dbReference>
<dbReference type="AlphaFoldDB" id="A0A1F7FDC6"/>
<dbReference type="Pfam" id="PF03129">
    <property type="entry name" value="HGTP_anticodon"/>
    <property type="match status" value="1"/>
</dbReference>
<dbReference type="EC" id="6.1.1.15" evidence="12"/>
<dbReference type="InterPro" id="IPR004154">
    <property type="entry name" value="Anticodon-bd"/>
</dbReference>
<dbReference type="Proteomes" id="UP000179243">
    <property type="component" value="Unassembled WGS sequence"/>
</dbReference>
<dbReference type="InterPro" id="IPR045864">
    <property type="entry name" value="aa-tRNA-synth_II/BPL/LPL"/>
</dbReference>
<evidence type="ECO:0000256" key="1">
    <source>
        <dbReference type="ARBA" id="ARBA00004496"/>
    </source>
</evidence>
<dbReference type="Gene3D" id="3.40.50.800">
    <property type="entry name" value="Anticodon-binding domain"/>
    <property type="match status" value="1"/>
</dbReference>
<evidence type="ECO:0000313" key="15">
    <source>
        <dbReference type="Proteomes" id="UP000179243"/>
    </source>
</evidence>
<comment type="similarity">
    <text evidence="11 12">Belongs to the class-II aminoacyl-tRNA synthetase family. ProS type 1 subfamily.</text>
</comment>
<dbReference type="GO" id="GO:0002161">
    <property type="term" value="F:aminoacyl-tRNA deacylase activity"/>
    <property type="evidence" value="ECO:0007669"/>
    <property type="project" value="InterPro"/>
</dbReference>
<dbReference type="InterPro" id="IPR004500">
    <property type="entry name" value="Pro-tRNA-synth_IIa_bac-type"/>
</dbReference>
<dbReference type="SUPFAM" id="SSF52954">
    <property type="entry name" value="Class II aaRS ABD-related"/>
    <property type="match status" value="1"/>
</dbReference>
<keyword evidence="4 12" id="KW-0436">Ligase</keyword>
<dbReference type="Pfam" id="PF00587">
    <property type="entry name" value="tRNA-synt_2b"/>
    <property type="match status" value="1"/>
</dbReference>
<evidence type="ECO:0000256" key="12">
    <source>
        <dbReference type="HAMAP-Rule" id="MF_01569"/>
    </source>
</evidence>
<dbReference type="InterPro" id="IPR002316">
    <property type="entry name" value="Pro-tRNA-ligase_IIa"/>
</dbReference>
<dbReference type="SUPFAM" id="SSF55826">
    <property type="entry name" value="YbaK/ProRS associated domain"/>
    <property type="match status" value="1"/>
</dbReference>
<dbReference type="InterPro" id="IPR036621">
    <property type="entry name" value="Anticodon-bd_dom_sf"/>
</dbReference>
<dbReference type="NCBIfam" id="TIGR00409">
    <property type="entry name" value="proS_fam_II"/>
    <property type="match status" value="1"/>
</dbReference>
<reference evidence="14 15" key="1">
    <citation type="journal article" date="2016" name="Nat. Commun.">
        <title>Thousands of microbial genomes shed light on interconnected biogeochemical processes in an aquifer system.</title>
        <authorList>
            <person name="Anantharaman K."/>
            <person name="Brown C.T."/>
            <person name="Hug L.A."/>
            <person name="Sharon I."/>
            <person name="Castelle C.J."/>
            <person name="Probst A.J."/>
            <person name="Thomas B.C."/>
            <person name="Singh A."/>
            <person name="Wilkins M.J."/>
            <person name="Karaoz U."/>
            <person name="Brodie E.L."/>
            <person name="Williams K.H."/>
            <person name="Hubbard S.S."/>
            <person name="Banfield J.F."/>
        </authorList>
    </citation>
    <scope>NUCLEOTIDE SEQUENCE [LARGE SCALE GENOMIC DNA]</scope>
</reference>
<evidence type="ECO:0000256" key="4">
    <source>
        <dbReference type="ARBA" id="ARBA00022598"/>
    </source>
</evidence>
<evidence type="ECO:0000256" key="6">
    <source>
        <dbReference type="ARBA" id="ARBA00022840"/>
    </source>
</evidence>
<comment type="subcellular location">
    <subcellularLocation>
        <location evidence="1 12">Cytoplasm</location>
    </subcellularLocation>
</comment>
<evidence type="ECO:0000256" key="2">
    <source>
        <dbReference type="ARBA" id="ARBA00011738"/>
    </source>
</evidence>
<dbReference type="SUPFAM" id="SSF55681">
    <property type="entry name" value="Class II aaRS and biotin synthetases"/>
    <property type="match status" value="1"/>
</dbReference>
<evidence type="ECO:0000259" key="13">
    <source>
        <dbReference type="PROSITE" id="PS50862"/>
    </source>
</evidence>
<dbReference type="PROSITE" id="PS50862">
    <property type="entry name" value="AA_TRNA_LIGASE_II"/>
    <property type="match status" value="1"/>
</dbReference>
<evidence type="ECO:0000256" key="8">
    <source>
        <dbReference type="ARBA" id="ARBA00023146"/>
    </source>
</evidence>
<evidence type="ECO:0000256" key="9">
    <source>
        <dbReference type="ARBA" id="ARBA00047671"/>
    </source>
</evidence>
<accession>A0A1F7FDC6</accession>
<evidence type="ECO:0000256" key="3">
    <source>
        <dbReference type="ARBA" id="ARBA00022490"/>
    </source>
</evidence>
<comment type="subunit">
    <text evidence="2 12">Homodimer.</text>
</comment>
<keyword evidence="6 12" id="KW-0067">ATP-binding</keyword>
<dbReference type="CDD" id="cd00861">
    <property type="entry name" value="ProRS_anticodon_short"/>
    <property type="match status" value="1"/>
</dbReference>
<dbReference type="PANTHER" id="PTHR42753">
    <property type="entry name" value="MITOCHONDRIAL RIBOSOME PROTEIN L39/PROLYL-TRNA LIGASE FAMILY MEMBER"/>
    <property type="match status" value="1"/>
</dbReference>
<dbReference type="Gene3D" id="3.30.930.10">
    <property type="entry name" value="Bira Bifunctional Protein, Domain 2"/>
    <property type="match status" value="2"/>
</dbReference>
<evidence type="ECO:0000256" key="11">
    <source>
        <dbReference type="ARBA" id="ARBA00060755"/>
    </source>
</evidence>
<dbReference type="GO" id="GO:0005829">
    <property type="term" value="C:cytosol"/>
    <property type="evidence" value="ECO:0007669"/>
    <property type="project" value="TreeGrafter"/>
</dbReference>
<dbReference type="NCBIfam" id="NF006625">
    <property type="entry name" value="PRK09194.1"/>
    <property type="match status" value="1"/>
</dbReference>
<dbReference type="CDD" id="cd04334">
    <property type="entry name" value="ProRS-INS"/>
    <property type="match status" value="1"/>
</dbReference>
<organism evidence="14 15">
    <name type="scientific">Candidatus Raymondbacteria bacterium RIFOXYD12_FULL_49_13</name>
    <dbReference type="NCBI Taxonomy" id="1817890"/>
    <lineage>
        <taxon>Bacteria</taxon>
        <taxon>Raymondiibacteriota</taxon>
    </lineage>
</organism>
<dbReference type="InterPro" id="IPR007214">
    <property type="entry name" value="YbaK/aa-tRNA-synth-assoc-dom"/>
</dbReference>
<comment type="function">
    <text evidence="10 12">Catalyzes the attachment of proline to tRNA(Pro) in a two-step reaction: proline is first activated by ATP to form Pro-AMP and then transferred to the acceptor end of tRNA(Pro). As ProRS can inadvertently accommodate and process non-cognate amino acids such as alanine and cysteine, to avoid such errors it has two additional distinct editing activities against alanine. One activity is designated as 'pretransfer' editing and involves the tRNA(Pro)-independent hydrolysis of activated Ala-AMP. The other activity is designated 'posttransfer' editing and involves deacylation of mischarged Ala-tRNA(Pro). The misacylated Cys-tRNA(Pro) is not edited by ProRS.</text>
</comment>
<comment type="caution">
    <text evidence="14">The sequence shown here is derived from an EMBL/GenBank/DDBJ whole genome shotgun (WGS) entry which is preliminary data.</text>
</comment>
<gene>
    <name evidence="12" type="primary">proS</name>
    <name evidence="14" type="ORF">A2519_08150</name>
</gene>
<keyword evidence="7 12" id="KW-0648">Protein biosynthesis</keyword>
<name>A0A1F7FDC6_UNCRA</name>
<keyword evidence="8 12" id="KW-0030">Aminoacyl-tRNA synthetase</keyword>
<dbReference type="GO" id="GO:0006433">
    <property type="term" value="P:prolyl-tRNA aminoacylation"/>
    <property type="evidence" value="ECO:0007669"/>
    <property type="project" value="UniProtKB-UniRule"/>
</dbReference>
<comment type="catalytic activity">
    <reaction evidence="9 12">
        <text>tRNA(Pro) + L-proline + ATP = L-prolyl-tRNA(Pro) + AMP + diphosphate</text>
        <dbReference type="Rhea" id="RHEA:14305"/>
        <dbReference type="Rhea" id="RHEA-COMP:9700"/>
        <dbReference type="Rhea" id="RHEA-COMP:9702"/>
        <dbReference type="ChEBI" id="CHEBI:30616"/>
        <dbReference type="ChEBI" id="CHEBI:33019"/>
        <dbReference type="ChEBI" id="CHEBI:60039"/>
        <dbReference type="ChEBI" id="CHEBI:78442"/>
        <dbReference type="ChEBI" id="CHEBI:78532"/>
        <dbReference type="ChEBI" id="CHEBI:456215"/>
        <dbReference type="EC" id="6.1.1.15"/>
    </reaction>
</comment>
<dbReference type="InterPro" id="IPR044140">
    <property type="entry name" value="ProRS_anticodon_short"/>
</dbReference>
<protein>
    <recommendedName>
        <fullName evidence="12">Proline--tRNA ligase</fullName>
        <ecNumber evidence="12">6.1.1.15</ecNumber>
    </recommendedName>
    <alternativeName>
        <fullName evidence="12">Prolyl-tRNA synthetase</fullName>
        <shortName evidence="12">ProRS</shortName>
    </alternativeName>
</protein>
<dbReference type="Gene3D" id="3.90.960.10">
    <property type="entry name" value="YbaK/aminoacyl-tRNA synthetase-associated domain"/>
    <property type="match status" value="1"/>
</dbReference>
<dbReference type="InterPro" id="IPR036754">
    <property type="entry name" value="YbaK/aa-tRNA-synt-asso_dom_sf"/>
</dbReference>
<keyword evidence="3 12" id="KW-0963">Cytoplasm</keyword>